<feature type="region of interest" description="Disordered" evidence="12">
    <location>
        <begin position="421"/>
        <end position="468"/>
    </location>
</feature>
<dbReference type="OrthoDB" id="3437960at2759"/>
<dbReference type="InterPro" id="IPR012934">
    <property type="entry name" value="Znf_AD"/>
</dbReference>
<dbReference type="InterPro" id="IPR013087">
    <property type="entry name" value="Znf_C2H2_type"/>
</dbReference>
<keyword evidence="8" id="KW-0238">DNA-binding</keyword>
<gene>
    <name evidence="14" type="ORF">J437_LFUL018019</name>
</gene>
<evidence type="ECO:0000256" key="8">
    <source>
        <dbReference type="ARBA" id="ARBA00023125"/>
    </source>
</evidence>
<dbReference type="FunFam" id="3.30.160.60:FF:000065">
    <property type="entry name" value="B-cell CLL/lymphoma 6, member B"/>
    <property type="match status" value="1"/>
</dbReference>
<feature type="domain" description="C2H2-type" evidence="13">
    <location>
        <begin position="534"/>
        <end position="561"/>
    </location>
</feature>
<reference evidence="14" key="1">
    <citation type="submission" date="2013-04" db="EMBL/GenBank/DDBJ databases">
        <authorList>
            <person name="Qu J."/>
            <person name="Murali S.C."/>
            <person name="Bandaranaike D."/>
            <person name="Bellair M."/>
            <person name="Blankenburg K."/>
            <person name="Chao H."/>
            <person name="Dinh H."/>
            <person name="Doddapaneni H."/>
            <person name="Downs B."/>
            <person name="Dugan-Rocha S."/>
            <person name="Elkadiri S."/>
            <person name="Gnanaolivu R.D."/>
            <person name="Hernandez B."/>
            <person name="Javaid M."/>
            <person name="Jayaseelan J.C."/>
            <person name="Lee S."/>
            <person name="Li M."/>
            <person name="Ming W."/>
            <person name="Munidasa M."/>
            <person name="Muniz J."/>
            <person name="Nguyen L."/>
            <person name="Ongeri F."/>
            <person name="Osuji N."/>
            <person name="Pu L.-L."/>
            <person name="Puazo M."/>
            <person name="Qu C."/>
            <person name="Quiroz J."/>
            <person name="Raj R."/>
            <person name="Weissenberger G."/>
            <person name="Xin Y."/>
            <person name="Zou X."/>
            <person name="Han Y."/>
            <person name="Richards S."/>
            <person name="Worley K."/>
            <person name="Muzny D."/>
            <person name="Gibbs R."/>
        </authorList>
    </citation>
    <scope>NUCLEOTIDE SEQUENCE</scope>
    <source>
        <strain evidence="14">Sampled in the wild</strain>
    </source>
</reference>
<keyword evidence="6" id="KW-0862">Zinc</keyword>
<sequence>MLMDAKSRISSDSRKCRLCFEEENTLIFIYEVSGSLKNVARTISDVLNYEVSMDDQFPPYLCVCCCGAGNPNAVNTYETGHNPTSASSRYPNGYRNPGMTTPPRSAMESLISFQQSVIRNMSRDITVSANFQSRSIENHPRFSLMNHVLNRMLSEGNSGCAVNTALVQRKELTKTVEVCNEETVVSHTNTPDVFANTLVNSGMDMGRSEGGQGYPSRACAASSIDRTKTLTNATEMICSVNRSSGMTGEGQLMNRNSSYASSPQGCVRSCLPISIPDRLNGCNQVSHSLVSREGPFCGVLNSTSTGSLDSRNVEIISGNGSMHGIPASYSSQYSLPANQLELVESASRYNTAWAYLALQSEMRRTSQTGQSLSANLLDLRIPKSPREIAALANLLLQPEMRWDWLSHSQVDLLPSTSRDVAASTNIVSQPEKRGNNPDGNGEDESTDSVSSAADDGGGGGVEDDFDDERPVMKNKKERLCEVCGSVFYSVNGLRNHITGVHGEKRFKCTKCPKAFILKHHLTQHMSMHEDSRPFVCQECGSRFKLKTHLRQHAMVHSKKAKFQCSHCEKGFQTKWQHDNHQASHEGKVVWSCDGCSEKLKTWAAYLDHLLEHKKNRVFKCDTCSNVYDTKLSLRRHVLCHIKPLECSVCGKHFDLESSDSFCPSNQGDSDAVSSDDSLSSGRNLKKRKRFQVSRELVDTATRRGNPGSVTAGLEEVVGGRIAKTVCDPRAVEGCTIGSSAFSTISSNRVFKCDTCSNVYDTKLSLRRHVLCHIKPLECSVCGKHFGENRALKFHMRVHTGEKPHVCKLCGKGFARDSALRTHMTTHSDKRPFKCRFCGYRAKTKSDLKRHERNVHLRLRS</sequence>
<dbReference type="FunFam" id="3.30.160.60:FF:001498">
    <property type="entry name" value="Zinc finger protein 404"/>
    <property type="match status" value="1"/>
</dbReference>
<evidence type="ECO:0000256" key="6">
    <source>
        <dbReference type="ARBA" id="ARBA00022833"/>
    </source>
</evidence>
<dbReference type="Pfam" id="PF00096">
    <property type="entry name" value="zf-C2H2"/>
    <property type="match status" value="2"/>
</dbReference>
<feature type="domain" description="C2H2-type" evidence="13">
    <location>
        <begin position="832"/>
        <end position="860"/>
    </location>
</feature>
<accession>A0A8K0P927</accession>
<keyword evidence="4" id="KW-0677">Repeat</keyword>
<feature type="domain" description="C2H2-type" evidence="13">
    <location>
        <begin position="562"/>
        <end position="589"/>
    </location>
</feature>
<keyword evidence="15" id="KW-1185">Reference proteome</keyword>
<dbReference type="SUPFAM" id="SSF57716">
    <property type="entry name" value="Glucocorticoid receptor-like (DNA-binding domain)"/>
    <property type="match status" value="1"/>
</dbReference>
<evidence type="ECO:0000256" key="12">
    <source>
        <dbReference type="SAM" id="MobiDB-lite"/>
    </source>
</evidence>
<dbReference type="PANTHER" id="PTHR24408:SF61">
    <property type="entry name" value="E3 SUMO-PROTEIN LIGASE ZNF451"/>
    <property type="match status" value="1"/>
</dbReference>
<dbReference type="Pfam" id="PF07776">
    <property type="entry name" value="zf-AD"/>
    <property type="match status" value="1"/>
</dbReference>
<evidence type="ECO:0000256" key="3">
    <source>
        <dbReference type="ARBA" id="ARBA00022723"/>
    </source>
</evidence>
<dbReference type="GO" id="GO:0005634">
    <property type="term" value="C:nucleus"/>
    <property type="evidence" value="ECO:0007669"/>
    <property type="project" value="UniProtKB-SubCell"/>
</dbReference>
<evidence type="ECO:0000256" key="4">
    <source>
        <dbReference type="ARBA" id="ARBA00022737"/>
    </source>
</evidence>
<dbReference type="PROSITE" id="PS00028">
    <property type="entry name" value="ZINC_FINGER_C2H2_1"/>
    <property type="match status" value="7"/>
</dbReference>
<feature type="domain" description="C2H2-type" evidence="13">
    <location>
        <begin position="804"/>
        <end position="831"/>
    </location>
</feature>
<name>A0A8K0P927_LADFU</name>
<evidence type="ECO:0000256" key="9">
    <source>
        <dbReference type="ARBA" id="ARBA00023163"/>
    </source>
</evidence>
<evidence type="ECO:0000256" key="7">
    <source>
        <dbReference type="ARBA" id="ARBA00023015"/>
    </source>
</evidence>
<keyword evidence="7" id="KW-0805">Transcription regulation</keyword>
<evidence type="ECO:0000259" key="13">
    <source>
        <dbReference type="PROSITE" id="PS50157"/>
    </source>
</evidence>
<evidence type="ECO:0000256" key="1">
    <source>
        <dbReference type="ARBA" id="ARBA00004123"/>
    </source>
</evidence>
<evidence type="ECO:0000256" key="5">
    <source>
        <dbReference type="ARBA" id="ARBA00022771"/>
    </source>
</evidence>
<dbReference type="PANTHER" id="PTHR24408">
    <property type="entry name" value="ZINC FINGER PROTEIN"/>
    <property type="match status" value="1"/>
</dbReference>
<dbReference type="Gene3D" id="3.30.160.60">
    <property type="entry name" value="Classic Zinc Finger"/>
    <property type="match status" value="7"/>
</dbReference>
<proteinExistence type="inferred from homology"/>
<dbReference type="Gene3D" id="3.40.1800.20">
    <property type="match status" value="1"/>
</dbReference>
<keyword evidence="10" id="KW-0539">Nucleus</keyword>
<feature type="domain" description="C2H2-type" evidence="13">
    <location>
        <begin position="478"/>
        <end position="506"/>
    </location>
</feature>
<dbReference type="FunFam" id="3.30.160.60:FF:000075">
    <property type="entry name" value="Putative zinc finger protein 536"/>
    <property type="match status" value="1"/>
</dbReference>
<evidence type="ECO:0000256" key="2">
    <source>
        <dbReference type="ARBA" id="ARBA00006991"/>
    </source>
</evidence>
<organism evidence="14 15">
    <name type="scientific">Ladona fulva</name>
    <name type="common">Scarce chaser dragonfly</name>
    <name type="synonym">Libellula fulva</name>
    <dbReference type="NCBI Taxonomy" id="123851"/>
    <lineage>
        <taxon>Eukaryota</taxon>
        <taxon>Metazoa</taxon>
        <taxon>Ecdysozoa</taxon>
        <taxon>Arthropoda</taxon>
        <taxon>Hexapoda</taxon>
        <taxon>Insecta</taxon>
        <taxon>Pterygota</taxon>
        <taxon>Palaeoptera</taxon>
        <taxon>Odonata</taxon>
        <taxon>Epiprocta</taxon>
        <taxon>Anisoptera</taxon>
        <taxon>Libelluloidea</taxon>
        <taxon>Libellulidae</taxon>
        <taxon>Ladona</taxon>
    </lineage>
</organism>
<evidence type="ECO:0000256" key="11">
    <source>
        <dbReference type="PROSITE-ProRule" id="PRU00042"/>
    </source>
</evidence>
<dbReference type="SMART" id="SM00355">
    <property type="entry name" value="ZnF_C2H2"/>
    <property type="match status" value="10"/>
</dbReference>
<evidence type="ECO:0000256" key="10">
    <source>
        <dbReference type="ARBA" id="ARBA00023242"/>
    </source>
</evidence>
<dbReference type="GO" id="GO:0000981">
    <property type="term" value="F:DNA-binding transcription factor activity, RNA polymerase II-specific"/>
    <property type="evidence" value="ECO:0007669"/>
    <property type="project" value="TreeGrafter"/>
</dbReference>
<feature type="domain" description="C2H2-type" evidence="13">
    <location>
        <begin position="776"/>
        <end position="803"/>
    </location>
</feature>
<dbReference type="GO" id="GO:0008270">
    <property type="term" value="F:zinc ion binding"/>
    <property type="evidence" value="ECO:0007669"/>
    <property type="project" value="UniProtKB-KW"/>
</dbReference>
<dbReference type="FunFam" id="3.30.160.60:FF:000145">
    <property type="entry name" value="Zinc finger protein 574"/>
    <property type="match status" value="1"/>
</dbReference>
<comment type="similarity">
    <text evidence="2">Belongs to the krueppel C2H2-type zinc-finger protein family.</text>
</comment>
<comment type="caution">
    <text evidence="14">The sequence shown here is derived from an EMBL/GenBank/DDBJ whole genome shotgun (WGS) entry which is preliminary data.</text>
</comment>
<keyword evidence="5 11" id="KW-0863">Zinc-finger</keyword>
<keyword evidence="3" id="KW-0479">Metal-binding</keyword>
<dbReference type="FunFam" id="3.30.160.60:FF:001443">
    <property type="entry name" value="Zinc finger protein 668"/>
    <property type="match status" value="1"/>
</dbReference>
<dbReference type="PROSITE" id="PS50157">
    <property type="entry name" value="ZINC_FINGER_C2H2_2"/>
    <property type="match status" value="7"/>
</dbReference>
<dbReference type="AlphaFoldDB" id="A0A8K0P927"/>
<comment type="subcellular location">
    <subcellularLocation>
        <location evidence="1">Nucleus</location>
    </subcellularLocation>
</comment>
<dbReference type="SUPFAM" id="SSF57667">
    <property type="entry name" value="beta-beta-alpha zinc fingers"/>
    <property type="match status" value="7"/>
</dbReference>
<dbReference type="EMBL" id="KZ309203">
    <property type="protein sequence ID" value="KAG8237667.1"/>
    <property type="molecule type" value="Genomic_DNA"/>
</dbReference>
<dbReference type="GO" id="GO:0043565">
    <property type="term" value="F:sequence-specific DNA binding"/>
    <property type="evidence" value="ECO:0007669"/>
    <property type="project" value="TreeGrafter"/>
</dbReference>
<dbReference type="InterPro" id="IPR036236">
    <property type="entry name" value="Znf_C2H2_sf"/>
</dbReference>
<feature type="domain" description="C2H2-type" evidence="13">
    <location>
        <begin position="506"/>
        <end position="533"/>
    </location>
</feature>
<protein>
    <recommendedName>
        <fullName evidence="13">C2H2-type domain-containing protein</fullName>
    </recommendedName>
</protein>
<keyword evidence="9" id="KW-0804">Transcription</keyword>
<reference evidence="14" key="2">
    <citation type="submission" date="2017-10" db="EMBL/GenBank/DDBJ databases">
        <title>Ladona fulva Genome sequencing and assembly.</title>
        <authorList>
            <person name="Murali S."/>
            <person name="Richards S."/>
            <person name="Bandaranaike D."/>
            <person name="Bellair M."/>
            <person name="Blankenburg K."/>
            <person name="Chao H."/>
            <person name="Dinh H."/>
            <person name="Doddapaneni H."/>
            <person name="Dugan-Rocha S."/>
            <person name="Elkadiri S."/>
            <person name="Gnanaolivu R."/>
            <person name="Hernandez B."/>
            <person name="Skinner E."/>
            <person name="Javaid M."/>
            <person name="Lee S."/>
            <person name="Li M."/>
            <person name="Ming W."/>
            <person name="Munidasa M."/>
            <person name="Muniz J."/>
            <person name="Nguyen L."/>
            <person name="Hughes D."/>
            <person name="Osuji N."/>
            <person name="Pu L.-L."/>
            <person name="Puazo M."/>
            <person name="Qu C."/>
            <person name="Quiroz J."/>
            <person name="Raj R."/>
            <person name="Weissenberger G."/>
            <person name="Xin Y."/>
            <person name="Zou X."/>
            <person name="Han Y."/>
            <person name="Worley K."/>
            <person name="Muzny D."/>
            <person name="Gibbs R."/>
        </authorList>
    </citation>
    <scope>NUCLEOTIDE SEQUENCE</scope>
    <source>
        <strain evidence="14">Sampled in the wild</strain>
    </source>
</reference>
<evidence type="ECO:0000313" key="15">
    <source>
        <dbReference type="Proteomes" id="UP000792457"/>
    </source>
</evidence>
<dbReference type="Proteomes" id="UP000792457">
    <property type="component" value="Unassembled WGS sequence"/>
</dbReference>
<evidence type="ECO:0000313" key="14">
    <source>
        <dbReference type="EMBL" id="KAG8237667.1"/>
    </source>
</evidence>